<keyword evidence="12" id="KW-0479">Metal-binding</keyword>
<feature type="binding site" evidence="14">
    <location>
        <begin position="27"/>
        <end position="34"/>
    </location>
    <ligand>
        <name>GTP</name>
        <dbReference type="ChEBI" id="CHEBI:37565"/>
    </ligand>
</feature>
<dbReference type="GO" id="GO:0006886">
    <property type="term" value="P:intracellular protein transport"/>
    <property type="evidence" value="ECO:0007669"/>
    <property type="project" value="InterPro"/>
</dbReference>
<dbReference type="AlphaFoldDB" id="A0A6B2LKR9"/>
<dbReference type="PANTHER" id="PTHR45684">
    <property type="entry name" value="RE74312P"/>
    <property type="match status" value="1"/>
</dbReference>
<dbReference type="GO" id="GO:0003924">
    <property type="term" value="F:GTPase activity"/>
    <property type="evidence" value="ECO:0007669"/>
    <property type="project" value="InterPro"/>
</dbReference>
<comment type="subcellular location">
    <subcellularLocation>
        <location evidence="1">Endoplasmic reticulum</location>
    </subcellularLocation>
    <subcellularLocation>
        <location evidence="2">Golgi apparatus</location>
    </subcellularLocation>
</comment>
<comment type="similarity">
    <text evidence="3 16">Belongs to the small GTPase superfamily. SAR1 family.</text>
</comment>
<evidence type="ECO:0000256" key="1">
    <source>
        <dbReference type="ARBA" id="ARBA00004240"/>
    </source>
</evidence>
<evidence type="ECO:0000256" key="16">
    <source>
        <dbReference type="RuleBase" id="RU003926"/>
    </source>
</evidence>
<keyword evidence="12" id="KW-0460">Magnesium</keyword>
<evidence type="ECO:0000256" key="14">
    <source>
        <dbReference type="PIRSR" id="PIRSR606689-1"/>
    </source>
</evidence>
<feature type="binding site" evidence="13">
    <location>
        <position position="30"/>
    </location>
    <ligand>
        <name>GTP</name>
        <dbReference type="ChEBI" id="CHEBI:37565"/>
    </ligand>
</feature>
<dbReference type="SUPFAM" id="SSF52540">
    <property type="entry name" value="P-loop containing nucleoside triphosphate hydrolases"/>
    <property type="match status" value="1"/>
</dbReference>
<evidence type="ECO:0000256" key="6">
    <source>
        <dbReference type="ARBA" id="ARBA00022741"/>
    </source>
</evidence>
<name>A0A6B2LKR9_9EUKA</name>
<dbReference type="NCBIfam" id="TIGR00231">
    <property type="entry name" value="small_GTP"/>
    <property type="match status" value="1"/>
</dbReference>
<evidence type="ECO:0000256" key="2">
    <source>
        <dbReference type="ARBA" id="ARBA00004555"/>
    </source>
</evidence>
<dbReference type="InterPro" id="IPR006687">
    <property type="entry name" value="Small_GTPase_SAR1"/>
</dbReference>
<keyword evidence="10 16" id="KW-0333">Golgi apparatus</keyword>
<evidence type="ECO:0000256" key="4">
    <source>
        <dbReference type="ARBA" id="ARBA00010290"/>
    </source>
</evidence>
<reference evidence="17" key="1">
    <citation type="journal article" date="2020" name="J. Eukaryot. Microbiol.">
        <title>De novo Sequencing, Assembly and Annotation of the Transcriptome for the Free-Living Testate Amoeba Arcella intermedia.</title>
        <authorList>
            <person name="Ribeiro G.M."/>
            <person name="Porfirio-Sousa A.L."/>
            <person name="Maurer-Alcala X.X."/>
            <person name="Katz L.A."/>
            <person name="Lahr D.J.G."/>
        </authorList>
    </citation>
    <scope>NUCLEOTIDE SEQUENCE</scope>
</reference>
<feature type="binding site" evidence="13">
    <location>
        <position position="166"/>
    </location>
    <ligand>
        <name>GTP</name>
        <dbReference type="ChEBI" id="CHEBI:37565"/>
    </ligand>
</feature>
<keyword evidence="5 16" id="KW-0813">Transport</keyword>
<proteinExistence type="inferred from homology"/>
<keyword evidence="6 13" id="KW-0547">Nucleotide-binding</keyword>
<feature type="binding site" evidence="14">
    <location>
        <begin position="129"/>
        <end position="132"/>
    </location>
    <ligand>
        <name>GTP</name>
        <dbReference type="ChEBI" id="CHEBI:37565"/>
    </ligand>
</feature>
<keyword evidence="11 14" id="KW-0342">GTP-binding</keyword>
<dbReference type="GO" id="GO:0046872">
    <property type="term" value="F:metal ion binding"/>
    <property type="evidence" value="ECO:0007669"/>
    <property type="project" value="UniProtKB-KW"/>
</dbReference>
<keyword evidence="8 16" id="KW-0931">ER-Golgi transport</keyword>
<feature type="binding site" evidence="13">
    <location>
        <position position="129"/>
    </location>
    <ligand>
        <name>GTP</name>
        <dbReference type="ChEBI" id="CHEBI:37565"/>
    </ligand>
</feature>
<evidence type="ECO:0000256" key="3">
    <source>
        <dbReference type="ARBA" id="ARBA00007507"/>
    </source>
</evidence>
<dbReference type="InterPro" id="IPR027417">
    <property type="entry name" value="P-loop_NTPase"/>
</dbReference>
<dbReference type="GO" id="GO:0005783">
    <property type="term" value="C:endoplasmic reticulum"/>
    <property type="evidence" value="ECO:0007669"/>
    <property type="project" value="UniProtKB-SubCell"/>
</dbReference>
<feature type="binding site" evidence="13">
    <location>
        <position position="130"/>
    </location>
    <ligand>
        <name>GTP</name>
        <dbReference type="ChEBI" id="CHEBI:37565"/>
    </ligand>
</feature>
<evidence type="ECO:0000256" key="15">
    <source>
        <dbReference type="PIRSR" id="PIRSR606689-2"/>
    </source>
</evidence>
<evidence type="ECO:0000313" key="17">
    <source>
        <dbReference type="EMBL" id="NDV37584.1"/>
    </source>
</evidence>
<feature type="binding site" evidence="15">
    <location>
        <position position="34"/>
    </location>
    <ligand>
        <name>Mg(2+)</name>
        <dbReference type="ChEBI" id="CHEBI:18420"/>
    </ligand>
</feature>
<dbReference type="InterPro" id="IPR006689">
    <property type="entry name" value="Small_GTPase_ARF/SAR"/>
</dbReference>
<comment type="similarity">
    <text evidence="4">Belongs to the small GTPase superfamily. Arf family.</text>
</comment>
<dbReference type="PRINTS" id="PR00328">
    <property type="entry name" value="SAR1GTPBP"/>
</dbReference>
<protein>
    <submittedName>
        <fullName evidence="17">Uncharacterized protein</fullName>
    </submittedName>
</protein>
<evidence type="ECO:0000256" key="10">
    <source>
        <dbReference type="ARBA" id="ARBA00023034"/>
    </source>
</evidence>
<dbReference type="PROSITE" id="PS51417">
    <property type="entry name" value="ARF"/>
    <property type="match status" value="1"/>
</dbReference>
<dbReference type="SMART" id="SM00177">
    <property type="entry name" value="ARF"/>
    <property type="match status" value="1"/>
</dbReference>
<feature type="binding site" evidence="13">
    <location>
        <position position="33"/>
    </location>
    <ligand>
        <name>GTP</name>
        <dbReference type="ChEBI" id="CHEBI:37565"/>
    </ligand>
</feature>
<evidence type="ECO:0000256" key="7">
    <source>
        <dbReference type="ARBA" id="ARBA00022824"/>
    </source>
</evidence>
<feature type="binding site" evidence="13">
    <location>
        <position position="32"/>
    </location>
    <ligand>
        <name>GTP</name>
        <dbReference type="ChEBI" id="CHEBI:37565"/>
    </ligand>
</feature>
<feature type="binding site" evidence="14">
    <location>
        <position position="73"/>
    </location>
    <ligand>
        <name>GTP</name>
        <dbReference type="ChEBI" id="CHEBI:37565"/>
    </ligand>
</feature>
<dbReference type="InterPro" id="IPR005225">
    <property type="entry name" value="Small_GTP-bd"/>
</dbReference>
<organism evidence="17">
    <name type="scientific">Arcella intermedia</name>
    <dbReference type="NCBI Taxonomy" id="1963864"/>
    <lineage>
        <taxon>Eukaryota</taxon>
        <taxon>Amoebozoa</taxon>
        <taxon>Tubulinea</taxon>
        <taxon>Elardia</taxon>
        <taxon>Arcellinida</taxon>
        <taxon>Sphaerothecina</taxon>
        <taxon>Arcellidae</taxon>
        <taxon>Arcella</taxon>
    </lineage>
</organism>
<dbReference type="GO" id="GO:0005525">
    <property type="term" value="F:GTP binding"/>
    <property type="evidence" value="ECO:0007669"/>
    <property type="project" value="UniProtKB-KW"/>
</dbReference>
<dbReference type="GO" id="GO:0005794">
    <property type="term" value="C:Golgi apparatus"/>
    <property type="evidence" value="ECO:0007669"/>
    <property type="project" value="UniProtKB-SubCell"/>
</dbReference>
<dbReference type="EMBL" id="GIBP01008615">
    <property type="protein sequence ID" value="NDV37584.1"/>
    <property type="molecule type" value="Transcribed_RNA"/>
</dbReference>
<evidence type="ECO:0000256" key="13">
    <source>
        <dbReference type="PIRSR" id="PIRSR606687-2"/>
    </source>
</evidence>
<keyword evidence="7 16" id="KW-0256">Endoplasmic reticulum</keyword>
<evidence type="ECO:0000256" key="9">
    <source>
        <dbReference type="ARBA" id="ARBA00022927"/>
    </source>
</evidence>
<evidence type="ECO:0000256" key="8">
    <source>
        <dbReference type="ARBA" id="ARBA00022892"/>
    </source>
</evidence>
<dbReference type="SMART" id="SM00178">
    <property type="entry name" value="SAR"/>
    <property type="match status" value="1"/>
</dbReference>
<evidence type="ECO:0000256" key="11">
    <source>
        <dbReference type="ARBA" id="ARBA00023134"/>
    </source>
</evidence>
<accession>A0A6B2LKR9</accession>
<dbReference type="GO" id="GO:0016192">
    <property type="term" value="P:vesicle-mediated transport"/>
    <property type="evidence" value="ECO:0007669"/>
    <property type="project" value="UniProtKB-KW"/>
</dbReference>
<feature type="binding site" evidence="12">
    <location>
        <position position="29"/>
    </location>
    <ligand>
        <name>Mg(2+)</name>
        <dbReference type="ChEBI" id="CHEBI:18420"/>
    </ligand>
</feature>
<dbReference type="PROSITE" id="PS51422">
    <property type="entry name" value="SAR1"/>
    <property type="match status" value="1"/>
</dbReference>
<dbReference type="PROSITE" id="PS51419">
    <property type="entry name" value="RAB"/>
    <property type="match status" value="1"/>
</dbReference>
<sequence length="183" mass="20701">MFVIDWIWGVLNYLGLLQKKATIVMLGLDNAGKSTLLHKIKYAHLTSLPPTERALLEELVVGNVKFSAWDLGGHEIIRAAWREYYVQADVIVFVIDSSDTNRIEEAKEELHEIIHDENLTNRIILILGNKIDLVNSLSREQLIEMLDIQSFLNESPKAQIFSTSVITGTGIQQAFQWAASLIQ</sequence>
<dbReference type="Pfam" id="PF00025">
    <property type="entry name" value="Arf"/>
    <property type="match status" value="1"/>
</dbReference>
<dbReference type="FunFam" id="3.40.50.300:FF:001166">
    <property type="entry name" value="ADP-ribosylation factor D"/>
    <property type="match status" value="1"/>
</dbReference>
<dbReference type="Gene3D" id="3.40.50.300">
    <property type="entry name" value="P-loop containing nucleotide triphosphate hydrolases"/>
    <property type="match status" value="1"/>
</dbReference>
<feature type="binding site" evidence="13">
    <location>
        <position position="165"/>
    </location>
    <ligand>
        <name>GTP</name>
        <dbReference type="ChEBI" id="CHEBI:37565"/>
    </ligand>
</feature>
<keyword evidence="9 16" id="KW-0653">Protein transport</keyword>
<feature type="binding site" evidence="13">
    <location>
        <position position="35"/>
    </location>
    <ligand>
        <name>GTP</name>
        <dbReference type="ChEBI" id="CHEBI:37565"/>
    </ligand>
</feature>
<feature type="binding site" evidence="13">
    <location>
        <position position="132"/>
    </location>
    <ligand>
        <name>GTP</name>
        <dbReference type="ChEBI" id="CHEBI:37565"/>
    </ligand>
</feature>
<evidence type="ECO:0000256" key="12">
    <source>
        <dbReference type="PIRSR" id="PIRSR606687-1"/>
    </source>
</evidence>
<feature type="binding site" evidence="15">
    <location>
        <position position="51"/>
    </location>
    <ligand>
        <name>Mg(2+)</name>
        <dbReference type="ChEBI" id="CHEBI:18420"/>
    </ligand>
</feature>
<evidence type="ECO:0000256" key="5">
    <source>
        <dbReference type="ARBA" id="ARBA00022448"/>
    </source>
</evidence>